<accession>A0ABR8V9U4</accession>
<keyword evidence="3" id="KW-1185">Reference proteome</keyword>
<name>A0ABR8V9U4_9BACT</name>
<keyword evidence="1" id="KW-0472">Membrane</keyword>
<dbReference type="Proteomes" id="UP000616346">
    <property type="component" value="Unassembled WGS sequence"/>
</dbReference>
<comment type="caution">
    <text evidence="2">The sequence shown here is derived from an EMBL/GenBank/DDBJ whole genome shotgun (WGS) entry which is preliminary data.</text>
</comment>
<feature type="transmembrane region" description="Helical" evidence="1">
    <location>
        <begin position="37"/>
        <end position="70"/>
    </location>
</feature>
<feature type="transmembrane region" description="Helical" evidence="1">
    <location>
        <begin position="76"/>
        <end position="95"/>
    </location>
</feature>
<reference evidence="2 3" key="1">
    <citation type="submission" date="2020-08" db="EMBL/GenBank/DDBJ databases">
        <title>A Genomic Blueprint of the Chicken Gut Microbiome.</title>
        <authorList>
            <person name="Gilroy R."/>
            <person name="Ravi A."/>
            <person name="Getino M."/>
            <person name="Pursley I."/>
            <person name="Horton D.L."/>
            <person name="Alikhan N.-F."/>
            <person name="Baker D."/>
            <person name="Gharbi K."/>
            <person name="Hall N."/>
            <person name="Watson M."/>
            <person name="Adriaenssens E.M."/>
            <person name="Foster-Nyarko E."/>
            <person name="Jarju S."/>
            <person name="Secka A."/>
            <person name="Antonio M."/>
            <person name="Oren A."/>
            <person name="Chaudhuri R."/>
            <person name="La Ragione R.M."/>
            <person name="Hildebrand F."/>
            <person name="Pallen M.J."/>
        </authorList>
    </citation>
    <scope>NUCLEOTIDE SEQUENCE [LARGE SCALE GENOMIC DNA]</scope>
    <source>
        <strain evidence="2 3">Sa1YUN3</strain>
    </source>
</reference>
<keyword evidence="1" id="KW-1133">Transmembrane helix</keyword>
<evidence type="ECO:0000313" key="3">
    <source>
        <dbReference type="Proteomes" id="UP000616346"/>
    </source>
</evidence>
<keyword evidence="1" id="KW-0812">Transmembrane</keyword>
<organism evidence="2 3">
    <name type="scientific">Phocaeicola faecium</name>
    <dbReference type="NCBI Taxonomy" id="2762213"/>
    <lineage>
        <taxon>Bacteria</taxon>
        <taxon>Pseudomonadati</taxon>
        <taxon>Bacteroidota</taxon>
        <taxon>Bacteroidia</taxon>
        <taxon>Bacteroidales</taxon>
        <taxon>Bacteroidaceae</taxon>
        <taxon>Phocaeicola</taxon>
    </lineage>
</organism>
<proteinExistence type="predicted"/>
<evidence type="ECO:0000313" key="2">
    <source>
        <dbReference type="EMBL" id="MBD8001477.1"/>
    </source>
</evidence>
<protein>
    <submittedName>
        <fullName evidence="2">Phage holin family protein</fullName>
    </submittedName>
</protein>
<dbReference type="EMBL" id="JACSPQ010000001">
    <property type="protein sequence ID" value="MBD8001477.1"/>
    <property type="molecule type" value="Genomic_DNA"/>
</dbReference>
<dbReference type="RefSeq" id="WP_178257131.1">
    <property type="nucleotide sequence ID" value="NZ_JACSPQ010000001.1"/>
</dbReference>
<sequence>MFANDKSIDNLEALFKEARKYINLQGEYLKLNLVEKLTILLSTLIVILLIIILCMMALFYFSFMLVYAIAPLVGSLIGGYAVIGGILLLLALIIYHMRRELIFQPMVNFLARLFLDESNNKEKEDIK</sequence>
<evidence type="ECO:0000256" key="1">
    <source>
        <dbReference type="SAM" id="Phobius"/>
    </source>
</evidence>
<gene>
    <name evidence="2" type="ORF">H9626_04495</name>
</gene>